<dbReference type="InterPro" id="IPR052728">
    <property type="entry name" value="O2_lipid_transport_reg"/>
</dbReference>
<feature type="transmembrane region" description="Helical" evidence="1">
    <location>
        <begin position="344"/>
        <end position="363"/>
    </location>
</feature>
<evidence type="ECO:0000313" key="4">
    <source>
        <dbReference type="EMBL" id="CAG9802745.1"/>
    </source>
</evidence>
<feature type="transmembrane region" description="Helical" evidence="1">
    <location>
        <begin position="435"/>
        <end position="454"/>
    </location>
</feature>
<dbReference type="InterPro" id="IPR006621">
    <property type="entry name" value="Nose-resist-to-fluoxetine_N"/>
</dbReference>
<dbReference type="SMART" id="SM00703">
    <property type="entry name" value="NRF"/>
    <property type="match status" value="1"/>
</dbReference>
<dbReference type="GO" id="GO:0016747">
    <property type="term" value="F:acyltransferase activity, transferring groups other than amino-acyl groups"/>
    <property type="evidence" value="ECO:0007669"/>
    <property type="project" value="InterPro"/>
</dbReference>
<feature type="signal peptide" evidence="2">
    <location>
        <begin position="1"/>
        <end position="20"/>
    </location>
</feature>
<dbReference type="Proteomes" id="UP001153620">
    <property type="component" value="Chromosome 2"/>
</dbReference>
<feature type="transmembrane region" description="Helical" evidence="1">
    <location>
        <begin position="253"/>
        <end position="280"/>
    </location>
</feature>
<dbReference type="Pfam" id="PF20146">
    <property type="entry name" value="NRF"/>
    <property type="match status" value="1"/>
</dbReference>
<feature type="transmembrane region" description="Helical" evidence="1">
    <location>
        <begin position="191"/>
        <end position="215"/>
    </location>
</feature>
<keyword evidence="1" id="KW-0472">Membrane</keyword>
<dbReference type="AlphaFoldDB" id="A0A9N9WR92"/>
<gene>
    <name evidence="4" type="ORF">CHIRRI_LOCUS5650</name>
</gene>
<proteinExistence type="predicted"/>
<accession>A0A9N9WR92</accession>
<protein>
    <recommendedName>
        <fullName evidence="3">Nose resistant-to-fluoxetine protein N-terminal domain-containing protein</fullName>
    </recommendedName>
</protein>
<dbReference type="EMBL" id="OU895878">
    <property type="protein sequence ID" value="CAG9802745.1"/>
    <property type="molecule type" value="Genomic_DNA"/>
</dbReference>
<organism evidence="4 5">
    <name type="scientific">Chironomus riparius</name>
    <dbReference type="NCBI Taxonomy" id="315576"/>
    <lineage>
        <taxon>Eukaryota</taxon>
        <taxon>Metazoa</taxon>
        <taxon>Ecdysozoa</taxon>
        <taxon>Arthropoda</taxon>
        <taxon>Hexapoda</taxon>
        <taxon>Insecta</taxon>
        <taxon>Pterygota</taxon>
        <taxon>Neoptera</taxon>
        <taxon>Endopterygota</taxon>
        <taxon>Diptera</taxon>
        <taxon>Nematocera</taxon>
        <taxon>Chironomoidea</taxon>
        <taxon>Chironomidae</taxon>
        <taxon>Chironominae</taxon>
        <taxon>Chironomus</taxon>
    </lineage>
</organism>
<feature type="transmembrane region" description="Helical" evidence="1">
    <location>
        <begin position="408"/>
        <end position="428"/>
    </location>
</feature>
<feature type="transmembrane region" description="Helical" evidence="1">
    <location>
        <begin position="632"/>
        <end position="651"/>
    </location>
</feature>
<dbReference type="OrthoDB" id="10006435at2759"/>
<keyword evidence="1" id="KW-1133">Transmembrane helix</keyword>
<evidence type="ECO:0000313" key="5">
    <source>
        <dbReference type="Proteomes" id="UP001153620"/>
    </source>
</evidence>
<name>A0A9N9WR92_9DIPT</name>
<keyword evidence="5" id="KW-1185">Reference proteome</keyword>
<feature type="transmembrane region" description="Helical" evidence="1">
    <location>
        <begin position="560"/>
        <end position="580"/>
    </location>
</feature>
<dbReference type="PANTHER" id="PTHR11161">
    <property type="entry name" value="O-ACYLTRANSFERASE"/>
    <property type="match status" value="1"/>
</dbReference>
<evidence type="ECO:0000256" key="2">
    <source>
        <dbReference type="SAM" id="SignalP"/>
    </source>
</evidence>
<keyword evidence="1" id="KW-0812">Transmembrane</keyword>
<feature type="domain" description="Nose resistant-to-fluoxetine protein N-terminal" evidence="3">
    <location>
        <begin position="48"/>
        <end position="180"/>
    </location>
</feature>
<feature type="transmembrane region" description="Helical" evidence="1">
    <location>
        <begin position="300"/>
        <end position="324"/>
    </location>
</feature>
<evidence type="ECO:0000256" key="1">
    <source>
        <dbReference type="SAM" id="Phobius"/>
    </source>
</evidence>
<reference evidence="4" key="2">
    <citation type="submission" date="2022-10" db="EMBL/GenBank/DDBJ databases">
        <authorList>
            <consortium name="ENA_rothamsted_submissions"/>
            <consortium name="culmorum"/>
            <person name="King R."/>
        </authorList>
    </citation>
    <scope>NUCLEOTIDE SEQUENCE</scope>
</reference>
<dbReference type="Pfam" id="PF01757">
    <property type="entry name" value="Acyl_transf_3"/>
    <property type="match status" value="1"/>
</dbReference>
<keyword evidence="2" id="KW-0732">Signal</keyword>
<evidence type="ECO:0000259" key="3">
    <source>
        <dbReference type="SMART" id="SM00703"/>
    </source>
</evidence>
<reference evidence="4" key="1">
    <citation type="submission" date="2022-01" db="EMBL/GenBank/DDBJ databases">
        <authorList>
            <person name="King R."/>
        </authorList>
    </citation>
    <scope>NUCLEOTIDE SEQUENCE</scope>
</reference>
<feature type="chain" id="PRO_5040397463" description="Nose resistant-to-fluoxetine protein N-terminal domain-containing protein" evidence="2">
    <location>
        <begin position="21"/>
        <end position="696"/>
    </location>
</feature>
<dbReference type="PANTHER" id="PTHR11161:SF71">
    <property type="entry name" value="NOSE RESISTANT-TO-FLUOXETINE PROTEIN N-TERMINAL DOMAIN-CONTAINING PROTEIN"/>
    <property type="match status" value="1"/>
</dbReference>
<sequence length="696" mass="79316">MKNKKIKVLLFLALFAICCATEEIVQNFSEDSFIISKIASAIDKDILSSHCKSDINSTIHNYHKHKAWAIAMYDSSVKIPQGIEYGVEFQLGNFDQCMNISATIKNDGVNIQPKYCLVDVKMDNFIVRNSAVRNNQIKNSTIIHWAVCVPSSCSNEDIVSFMKIMTGRDEIKIDPHKCQVKEEWQFSTVDIIFGITLSSFLLVVVLCTIIHIYAISTSKKRKPHQYLPFEEIVHSFSIIANLKKLGKESKDEFGLSCLNGIKAVSMFCILSGHALVFMVGGPMQNSEFFKKQLTMIQNAFLFNSPLLVDSFLLLSGFLFARLVLVEMDKRRGRINFGLLYVFRYIRLTPAYLMMIGLYSTWFIKIGDGPLWKQRISLEQERCQISWWKNLLYINNYYGNDALCMFQSWYLAADTQLFILAPLIIYPLWKCRRIGLYITGILASICTFIPFYITYTQSLDPTFMIWQDEVSDLSANNYFIYTYGKTHMRAISYIIGILIGYIAFYIHKKKIRISNQKRNLMWILSSIAGIASMYGVTLYYIPSYKYSNLESALYNSLHRLGWSIFTGWLVLGCVTSSGSLLKTFLSSHILVPISRLTYCAYLTNGFIELYLAASVRTPRYMSVFSLTGETLSHVALTFLAALILCLMFESPIHGIEKILLRRNLSQKRETKSSASDDLNDCAISTSSQTISTSEVSA</sequence>
<feature type="transmembrane region" description="Helical" evidence="1">
    <location>
        <begin position="518"/>
        <end position="540"/>
    </location>
</feature>
<dbReference type="InterPro" id="IPR002656">
    <property type="entry name" value="Acyl_transf_3_dom"/>
</dbReference>
<feature type="transmembrane region" description="Helical" evidence="1">
    <location>
        <begin position="489"/>
        <end position="506"/>
    </location>
</feature>
<feature type="transmembrane region" description="Helical" evidence="1">
    <location>
        <begin position="592"/>
        <end position="612"/>
    </location>
</feature>